<name>A0A0A9DQM2_ARUDO</name>
<dbReference type="EMBL" id="GBRH01207006">
    <property type="protein sequence ID" value="JAD90889.1"/>
    <property type="molecule type" value="Transcribed_RNA"/>
</dbReference>
<accession>A0A0A9DQM2</accession>
<reference evidence="1" key="2">
    <citation type="journal article" date="2015" name="Data Brief">
        <title>Shoot transcriptome of the giant reed, Arundo donax.</title>
        <authorList>
            <person name="Barrero R.A."/>
            <person name="Guerrero F.D."/>
            <person name="Moolhuijzen P."/>
            <person name="Goolsby J.A."/>
            <person name="Tidwell J."/>
            <person name="Bellgard S.E."/>
            <person name="Bellgard M.I."/>
        </authorList>
    </citation>
    <scope>NUCLEOTIDE SEQUENCE</scope>
    <source>
        <tissue evidence="1">Shoot tissue taken approximately 20 cm above the soil surface</tissue>
    </source>
</reference>
<sequence length="97" mass="10211">MPPLSINGVGLRLDLDGGSISVAPSPRGPPQPAWLLELPAAPARACALFYSPTASWGCERPTTNGRGRGWTRERLVRAAPISCGHRALGFALSSPIH</sequence>
<reference evidence="1" key="1">
    <citation type="submission" date="2014-09" db="EMBL/GenBank/DDBJ databases">
        <authorList>
            <person name="Magalhaes I.L.F."/>
            <person name="Oliveira U."/>
            <person name="Santos F.R."/>
            <person name="Vidigal T.H.D.A."/>
            <person name="Brescovit A.D."/>
            <person name="Santos A.J."/>
        </authorList>
    </citation>
    <scope>NUCLEOTIDE SEQUENCE</scope>
    <source>
        <tissue evidence="1">Shoot tissue taken approximately 20 cm above the soil surface</tissue>
    </source>
</reference>
<organism evidence="1">
    <name type="scientific">Arundo donax</name>
    <name type="common">Giant reed</name>
    <name type="synonym">Donax arundinaceus</name>
    <dbReference type="NCBI Taxonomy" id="35708"/>
    <lineage>
        <taxon>Eukaryota</taxon>
        <taxon>Viridiplantae</taxon>
        <taxon>Streptophyta</taxon>
        <taxon>Embryophyta</taxon>
        <taxon>Tracheophyta</taxon>
        <taxon>Spermatophyta</taxon>
        <taxon>Magnoliopsida</taxon>
        <taxon>Liliopsida</taxon>
        <taxon>Poales</taxon>
        <taxon>Poaceae</taxon>
        <taxon>PACMAD clade</taxon>
        <taxon>Arundinoideae</taxon>
        <taxon>Arundineae</taxon>
        <taxon>Arundo</taxon>
    </lineage>
</organism>
<evidence type="ECO:0000313" key="1">
    <source>
        <dbReference type="EMBL" id="JAD90889.1"/>
    </source>
</evidence>
<protein>
    <submittedName>
        <fullName evidence="1">Uncharacterized protein</fullName>
    </submittedName>
</protein>
<dbReference type="AlphaFoldDB" id="A0A0A9DQM2"/>
<proteinExistence type="predicted"/>